<accession>A0ABX2DME5</accession>
<sequence length="253" mass="28663">MINLLKMDLHRFGRNRMMYLLLLLFCAFQIFGIFMMKKYEQPVEGAIPVSRLTESEFIQYNISQPPSWMLIYIAVFTIYFYMSEFNSGFHKNYISMRNARLHSVCSKLIILAIFVAMMFLTMLIADGAGRRLFFDHTALGDLATLITLLIGQFLLHWAFSILILCIAMIAKNLLISLSAGFILALNVIGMVLAALEAQLTGIHLSKYLLINTLVRVKDFNSTADIVHTFGVAAAAILLFGILAVRYKLKEDLN</sequence>
<reference evidence="2 3" key="1">
    <citation type="submission" date="2020-05" db="EMBL/GenBank/DDBJ databases">
        <title>Paenibacillus glebae, sp. nov., Paenibacillus humi sp. nov., Paenibacillus pedi sp. nov., Paenibacillus terrestris sp. nov. and Paenibacillus terricola sp. nov., isolated from a forest top soil sample.</title>
        <authorList>
            <person name="Qi S."/>
            <person name="Carlier A."/>
            <person name="Cnockaert M."/>
            <person name="Vandamme P."/>
        </authorList>
    </citation>
    <scope>NUCLEOTIDE SEQUENCE [LARGE SCALE GENOMIC DNA]</scope>
    <source>
        <strain evidence="2 3">LMG 29502</strain>
    </source>
</reference>
<feature type="transmembrane region" description="Helical" evidence="1">
    <location>
        <begin position="225"/>
        <end position="244"/>
    </location>
</feature>
<gene>
    <name evidence="2" type="ORF">HQN87_04670</name>
</gene>
<keyword evidence="3" id="KW-1185">Reference proteome</keyword>
<evidence type="ECO:0000313" key="2">
    <source>
        <dbReference type="EMBL" id="NQX44616.1"/>
    </source>
</evidence>
<feature type="transmembrane region" description="Helical" evidence="1">
    <location>
        <begin position="108"/>
        <end position="125"/>
    </location>
</feature>
<keyword evidence="1" id="KW-0472">Membrane</keyword>
<dbReference type="EMBL" id="JABMKX010000002">
    <property type="protein sequence ID" value="NQX44616.1"/>
    <property type="molecule type" value="Genomic_DNA"/>
</dbReference>
<protein>
    <submittedName>
        <fullName evidence="2">ABC transporter permease</fullName>
    </submittedName>
</protein>
<keyword evidence="1" id="KW-0812">Transmembrane</keyword>
<name>A0ABX2DME5_9BACL</name>
<comment type="caution">
    <text evidence="2">The sequence shown here is derived from an EMBL/GenBank/DDBJ whole genome shotgun (WGS) entry which is preliminary data.</text>
</comment>
<proteinExistence type="predicted"/>
<keyword evidence="1" id="KW-1133">Transmembrane helix</keyword>
<evidence type="ECO:0000313" key="3">
    <source>
        <dbReference type="Proteomes" id="UP000711047"/>
    </source>
</evidence>
<dbReference type="Proteomes" id="UP000711047">
    <property type="component" value="Unassembled WGS sequence"/>
</dbReference>
<feature type="transmembrane region" description="Helical" evidence="1">
    <location>
        <begin position="69"/>
        <end position="87"/>
    </location>
</feature>
<feature type="transmembrane region" description="Helical" evidence="1">
    <location>
        <begin position="173"/>
        <end position="195"/>
    </location>
</feature>
<dbReference type="Pfam" id="PF12730">
    <property type="entry name" value="ABC2_membrane_4"/>
    <property type="match status" value="1"/>
</dbReference>
<evidence type="ECO:0000256" key="1">
    <source>
        <dbReference type="SAM" id="Phobius"/>
    </source>
</evidence>
<dbReference type="RefSeq" id="WP_173128497.1">
    <property type="nucleotide sequence ID" value="NZ_JABMKX010000002.1"/>
</dbReference>
<organism evidence="2 3">
    <name type="scientific">Paenibacillus tritici</name>
    <dbReference type="NCBI Taxonomy" id="1873425"/>
    <lineage>
        <taxon>Bacteria</taxon>
        <taxon>Bacillati</taxon>
        <taxon>Bacillota</taxon>
        <taxon>Bacilli</taxon>
        <taxon>Bacillales</taxon>
        <taxon>Paenibacillaceae</taxon>
        <taxon>Paenibacillus</taxon>
    </lineage>
</organism>
<feature type="transmembrane region" description="Helical" evidence="1">
    <location>
        <begin position="145"/>
        <end position="166"/>
    </location>
</feature>